<evidence type="ECO:0000256" key="7">
    <source>
        <dbReference type="ARBA" id="ARBA00048819"/>
    </source>
</evidence>
<proteinExistence type="predicted"/>
<dbReference type="InterPro" id="IPR007370">
    <property type="entry name" value="Glu_cys_ligase"/>
</dbReference>
<dbReference type="GO" id="GO:0046872">
    <property type="term" value="F:metal ion binding"/>
    <property type="evidence" value="ECO:0007669"/>
    <property type="project" value="TreeGrafter"/>
</dbReference>
<feature type="non-terminal residue" evidence="9">
    <location>
        <position position="139"/>
    </location>
</feature>
<dbReference type="Pfam" id="PF04262">
    <property type="entry name" value="Glu_cys_ligase"/>
    <property type="match status" value="1"/>
</dbReference>
<dbReference type="GO" id="GO:0006750">
    <property type="term" value="P:glutathione biosynthetic process"/>
    <property type="evidence" value="ECO:0007669"/>
    <property type="project" value="UniProtKB-KW"/>
</dbReference>
<comment type="pathway">
    <text evidence="1">Sulfur metabolism; glutathione biosynthesis; glutathione from L-cysteine and L-glutamate: step 1/2.</text>
</comment>
<organism evidence="9">
    <name type="scientific">marine metagenome</name>
    <dbReference type="NCBI Taxonomy" id="408172"/>
    <lineage>
        <taxon>unclassified sequences</taxon>
        <taxon>metagenomes</taxon>
        <taxon>ecological metagenomes</taxon>
    </lineage>
</organism>
<dbReference type="GO" id="GO:0004357">
    <property type="term" value="F:glutamate-cysteine ligase activity"/>
    <property type="evidence" value="ECO:0007669"/>
    <property type="project" value="UniProtKB-EC"/>
</dbReference>
<keyword evidence="3" id="KW-0436">Ligase</keyword>
<evidence type="ECO:0000259" key="8">
    <source>
        <dbReference type="Pfam" id="PF04262"/>
    </source>
</evidence>
<reference evidence="9" key="1">
    <citation type="submission" date="2018-05" db="EMBL/GenBank/DDBJ databases">
        <authorList>
            <person name="Lanie J.A."/>
            <person name="Ng W.-L."/>
            <person name="Kazmierczak K.M."/>
            <person name="Andrzejewski T.M."/>
            <person name="Davidsen T.M."/>
            <person name="Wayne K.J."/>
            <person name="Tettelin H."/>
            <person name="Glass J.I."/>
            <person name="Rusch D."/>
            <person name="Podicherti R."/>
            <person name="Tsui H.-C.T."/>
            <person name="Winkler M.E."/>
        </authorList>
    </citation>
    <scope>NUCLEOTIDE SEQUENCE</scope>
</reference>
<protein>
    <recommendedName>
        <fullName evidence="2">glutamate--cysteine ligase</fullName>
        <ecNumber evidence="2">6.3.2.2</ecNumber>
    </recommendedName>
</protein>
<gene>
    <name evidence="9" type="ORF">METZ01_LOCUS438011</name>
</gene>
<evidence type="ECO:0000256" key="5">
    <source>
        <dbReference type="ARBA" id="ARBA00022741"/>
    </source>
</evidence>
<keyword evidence="5" id="KW-0547">Nucleotide-binding</keyword>
<evidence type="ECO:0000256" key="3">
    <source>
        <dbReference type="ARBA" id="ARBA00022598"/>
    </source>
</evidence>
<evidence type="ECO:0000313" key="9">
    <source>
        <dbReference type="EMBL" id="SVD85157.1"/>
    </source>
</evidence>
<evidence type="ECO:0000256" key="6">
    <source>
        <dbReference type="ARBA" id="ARBA00022840"/>
    </source>
</evidence>
<feature type="domain" description="Glutamate--cysteine ligase" evidence="8">
    <location>
        <begin position="8"/>
        <end position="139"/>
    </location>
</feature>
<dbReference type="PANTHER" id="PTHR38761:SF1">
    <property type="entry name" value="GLUTAMATE--CYSTEINE LIGASE"/>
    <property type="match status" value="1"/>
</dbReference>
<evidence type="ECO:0000256" key="4">
    <source>
        <dbReference type="ARBA" id="ARBA00022684"/>
    </source>
</evidence>
<keyword evidence="4" id="KW-0317">Glutathione biosynthesis</keyword>
<dbReference type="PANTHER" id="PTHR38761">
    <property type="entry name" value="GLUTAMATE--CYSTEINE LIGASE"/>
    <property type="match status" value="1"/>
</dbReference>
<dbReference type="GO" id="GO:0005829">
    <property type="term" value="C:cytosol"/>
    <property type="evidence" value="ECO:0007669"/>
    <property type="project" value="TreeGrafter"/>
</dbReference>
<dbReference type="InterPro" id="IPR014746">
    <property type="entry name" value="Gln_synth/guanido_kin_cat_dom"/>
</dbReference>
<sequence>MRNDSLLRLADSNDAEAIFTFNRGIEREALRIQPNGLLANSQHPSEFGSKLAHPMVTTDFSESQLEIITPVHTSSEEILTELQKLHQHVYQGLSSELLWPGSMPCILPADQDIPLANYGDSNLGRLKTIYRNGLGLRYG</sequence>
<dbReference type="GO" id="GO:0005524">
    <property type="term" value="F:ATP binding"/>
    <property type="evidence" value="ECO:0007669"/>
    <property type="project" value="UniProtKB-KW"/>
</dbReference>
<dbReference type="SUPFAM" id="SSF55931">
    <property type="entry name" value="Glutamine synthetase/guanido kinase"/>
    <property type="match status" value="1"/>
</dbReference>
<name>A0A382YPD0_9ZZZZ</name>
<dbReference type="EMBL" id="UINC01177486">
    <property type="protein sequence ID" value="SVD85157.1"/>
    <property type="molecule type" value="Genomic_DNA"/>
</dbReference>
<accession>A0A382YPD0</accession>
<keyword evidence="6" id="KW-0067">ATP-binding</keyword>
<comment type="catalytic activity">
    <reaction evidence="7">
        <text>L-cysteine + L-glutamate + ATP = gamma-L-glutamyl-L-cysteine + ADP + phosphate + H(+)</text>
        <dbReference type="Rhea" id="RHEA:13285"/>
        <dbReference type="ChEBI" id="CHEBI:15378"/>
        <dbReference type="ChEBI" id="CHEBI:29985"/>
        <dbReference type="ChEBI" id="CHEBI:30616"/>
        <dbReference type="ChEBI" id="CHEBI:35235"/>
        <dbReference type="ChEBI" id="CHEBI:43474"/>
        <dbReference type="ChEBI" id="CHEBI:58173"/>
        <dbReference type="ChEBI" id="CHEBI:456216"/>
        <dbReference type="EC" id="6.3.2.2"/>
    </reaction>
</comment>
<dbReference type="Gene3D" id="3.30.590.20">
    <property type="match status" value="1"/>
</dbReference>
<dbReference type="EC" id="6.3.2.2" evidence="2"/>
<evidence type="ECO:0000256" key="2">
    <source>
        <dbReference type="ARBA" id="ARBA00012220"/>
    </source>
</evidence>
<dbReference type="InterPro" id="IPR006334">
    <property type="entry name" value="Glut_cys_ligase"/>
</dbReference>
<dbReference type="AlphaFoldDB" id="A0A382YPD0"/>
<evidence type="ECO:0000256" key="1">
    <source>
        <dbReference type="ARBA" id="ARBA00005006"/>
    </source>
</evidence>